<dbReference type="EMBL" id="PQXF01000005">
    <property type="protein sequence ID" value="PXF61507.1"/>
    <property type="molecule type" value="Genomic_DNA"/>
</dbReference>
<dbReference type="Proteomes" id="UP000248329">
    <property type="component" value="Unassembled WGS sequence"/>
</dbReference>
<evidence type="ECO:0000313" key="1">
    <source>
        <dbReference type="EMBL" id="PXF61507.1"/>
    </source>
</evidence>
<evidence type="ECO:0000313" key="2">
    <source>
        <dbReference type="Proteomes" id="UP000248329"/>
    </source>
</evidence>
<name>A0AC61L5M6_9EURY</name>
<protein>
    <submittedName>
        <fullName evidence="1">Nucleotidyltransferase</fullName>
    </submittedName>
</protein>
<accession>A0AC61L5M6</accession>
<proteinExistence type="predicted"/>
<organism evidence="1 2">
    <name type="scientific">Candidatus Methanogaster sp</name>
    <dbReference type="NCBI Taxonomy" id="3386292"/>
    <lineage>
        <taxon>Archaea</taxon>
        <taxon>Methanobacteriati</taxon>
        <taxon>Methanobacteriota</taxon>
        <taxon>Stenosarchaea group</taxon>
        <taxon>Methanomicrobia</taxon>
        <taxon>Methanosarcinales</taxon>
        <taxon>ANME-2 cluster</taxon>
        <taxon>Candidatus Methanogasteraceae</taxon>
        <taxon>Candidatus Methanogaster</taxon>
    </lineage>
</organism>
<reference evidence="1" key="1">
    <citation type="submission" date="2018-01" db="EMBL/GenBank/DDBJ databases">
        <authorList>
            <person name="Krukenberg V."/>
        </authorList>
    </citation>
    <scope>NUCLEOTIDE SEQUENCE</scope>
    <source>
        <strain evidence="1">E20ANME2</strain>
    </source>
</reference>
<comment type="caution">
    <text evidence="1">The sequence shown here is derived from an EMBL/GenBank/DDBJ whole genome shotgun (WGS) entry which is preliminary data.</text>
</comment>
<gene>
    <name evidence="1" type="ORF">C4B59_04555</name>
</gene>
<sequence>MDAVVMAGGVGSRFFTGDWTGEKPMVKLCGRPLIMYMIDTLRRSRSIDRIFVVTSPSVPQTQEYLKTHGDVDVIPAPGLGYVGDMVHGIKAAGIRAPVLVVMSDLPLVTPDMIDGIVSIYDKRDEPALSVHTPLSVCTELGQHPTAVFNRNDELIVPCGVNILDGGLIEEEQPDYNLILPEIEVALNVNTVQDLKRCERIMRGQSVV</sequence>